<accession>S0FYZ5</accession>
<gene>
    <name evidence="1" type="ORF">Dpo_8c01010</name>
</gene>
<dbReference type="InterPro" id="IPR036890">
    <property type="entry name" value="HATPase_C_sf"/>
</dbReference>
<proteinExistence type="predicted"/>
<keyword evidence="2" id="KW-1185">Reference proteome</keyword>
<sequence length="506" mass="57353">MKSVTIPADYFFKMAVKDYYNWRSALIREFIQNSVDAGSKQVNFTFDGEWLEIRDDGCGMSLDTIETALLTLGGSGKTGCSVGGIGKAKEILYFAWKNWEVWSKTYAITGSGPQYEIRDIEHQHGTTSRIRVGDRLGNVKLLIKDYLDICSINDRITVTYNDLALSETGIEYGDKIFNIDGLGDLYIVDGYRDTGKVIVQSHGLYMFSCYSVLDKCYVFNITLPSYDCLTSNRDSFVGEFQDKFTRMIGKVAIDSESTNLKKETVIQVSALRSANVVSDIKKQVGKDGFKKLAELAMANDKDITMLTPKEIAELLNGDYLTTESILGHNFQKIKTALVSSKTVNHTKLFDECLSWYNKVFPEGFIIVTDKAINSDLVWDMYQVDTLKMTWIWKIVVDEVANLSGIEKNYGFGLLMSSNPSILAECRDGYILYNPAPFIEMDWHECIVEFILSAAEELTHYIGHPYHNESFKCSLMQIIKAVVMERIVTDDIYRKNTKVTRKHGVKF</sequence>
<dbReference type="EMBL" id="APJX01000008">
    <property type="protein sequence ID" value="EMS78434.1"/>
    <property type="molecule type" value="Genomic_DNA"/>
</dbReference>
<dbReference type="SUPFAM" id="SSF55874">
    <property type="entry name" value="ATPase domain of HSP90 chaperone/DNA topoisomerase II/histidine kinase"/>
    <property type="match status" value="1"/>
</dbReference>
<dbReference type="OrthoDB" id="5096633at2"/>
<dbReference type="Gene3D" id="3.30.565.10">
    <property type="entry name" value="Histidine kinase-like ATPase, C-terminal domain"/>
    <property type="match status" value="1"/>
</dbReference>
<name>S0FYZ5_9BACT</name>
<reference evidence="1 2" key="1">
    <citation type="journal article" date="2013" name="Genome Announc.">
        <title>Draft Genome Sequence of Desulfotignum phosphitoxidans DSM 13687 Strain FiPS-3.</title>
        <authorList>
            <person name="Poehlein A."/>
            <person name="Daniel R."/>
            <person name="Simeonova D.D."/>
        </authorList>
    </citation>
    <scope>NUCLEOTIDE SEQUENCE [LARGE SCALE GENOMIC DNA]</scope>
    <source>
        <strain evidence="1 2">DSM 13687</strain>
    </source>
</reference>
<dbReference type="RefSeq" id="WP_006967512.1">
    <property type="nucleotide sequence ID" value="NZ_APJX01000008.1"/>
</dbReference>
<comment type="caution">
    <text evidence="1">The sequence shown here is derived from an EMBL/GenBank/DDBJ whole genome shotgun (WGS) entry which is preliminary data.</text>
</comment>
<evidence type="ECO:0000313" key="2">
    <source>
        <dbReference type="Proteomes" id="UP000014216"/>
    </source>
</evidence>
<organism evidence="1 2">
    <name type="scientific">Desulfotignum phosphitoxidans DSM 13687</name>
    <dbReference type="NCBI Taxonomy" id="1286635"/>
    <lineage>
        <taxon>Bacteria</taxon>
        <taxon>Pseudomonadati</taxon>
        <taxon>Thermodesulfobacteriota</taxon>
        <taxon>Desulfobacteria</taxon>
        <taxon>Desulfobacterales</taxon>
        <taxon>Desulfobacteraceae</taxon>
        <taxon>Desulfotignum</taxon>
    </lineage>
</organism>
<evidence type="ECO:0000313" key="1">
    <source>
        <dbReference type="EMBL" id="EMS78434.1"/>
    </source>
</evidence>
<dbReference type="Proteomes" id="UP000014216">
    <property type="component" value="Unassembled WGS sequence"/>
</dbReference>
<protein>
    <submittedName>
        <fullName evidence="1">GHKL-domain containing protein</fullName>
    </submittedName>
</protein>
<dbReference type="AlphaFoldDB" id="S0FYZ5"/>